<comment type="caution">
    <text evidence="2">The sequence shown here is derived from an EMBL/GenBank/DDBJ whole genome shotgun (WGS) entry which is preliminary data.</text>
</comment>
<dbReference type="PANTHER" id="PTHR35796:SF3">
    <property type="entry name" value="BHLH DOMAIN-CONTAINING PROTEIN"/>
    <property type="match status" value="1"/>
</dbReference>
<protein>
    <submittedName>
        <fullName evidence="2">PH domain-containing protein</fullName>
    </submittedName>
</protein>
<evidence type="ECO:0000313" key="3">
    <source>
        <dbReference type="Proteomes" id="UP000307140"/>
    </source>
</evidence>
<dbReference type="InterPro" id="IPR037063">
    <property type="entry name" value="PHb_sf"/>
</dbReference>
<dbReference type="Pfam" id="PF08000">
    <property type="entry name" value="bPH_1"/>
    <property type="match status" value="1"/>
</dbReference>
<dbReference type="SUPFAM" id="SSF50729">
    <property type="entry name" value="PH domain-like"/>
    <property type="match status" value="1"/>
</dbReference>
<dbReference type="Proteomes" id="UP000307140">
    <property type="component" value="Unassembled WGS sequence"/>
</dbReference>
<dbReference type="OrthoDB" id="9803613at2"/>
<accession>A0A5S3N0E7</accession>
<keyword evidence="3" id="KW-1185">Reference proteome</keyword>
<dbReference type="Gene3D" id="2.30.29.50">
    <property type="entry name" value="Bacterial Pleckstrin homology domain"/>
    <property type="match status" value="1"/>
</dbReference>
<dbReference type="AlphaFoldDB" id="A0A5S3N0E7"/>
<dbReference type="InterPro" id="IPR012544">
    <property type="entry name" value="PHb"/>
</dbReference>
<feature type="domain" description="Bacterial Pleckstrin homology" evidence="1">
    <location>
        <begin position="2"/>
        <end position="123"/>
    </location>
</feature>
<evidence type="ECO:0000259" key="1">
    <source>
        <dbReference type="Pfam" id="PF08000"/>
    </source>
</evidence>
<proteinExistence type="predicted"/>
<dbReference type="PANTHER" id="PTHR35796">
    <property type="entry name" value="HYPOTHETICAL CYTOSOLIC PROTEIN"/>
    <property type="match status" value="1"/>
</dbReference>
<sequence length="125" mass="14338">MGLFNQLLGNASEVSNEKLTEKYKILLIEGEDIELGFKLFRDIFMFTNKRLILVDIQGLTGSKIEYKSLPYKSISRFSLETSGTFDLDAELKIWISSENIPSVSKKFNKSINIYEVQKYLASKIL</sequence>
<name>A0A5S3N0E7_9FLAO</name>
<reference evidence="2 3" key="1">
    <citation type="submission" date="2019-05" db="EMBL/GenBank/DDBJ databases">
        <title>Polaribacter aestuariivivens sp. nov., isolated from a tidal flat.</title>
        <authorList>
            <person name="Yoon J.-H."/>
        </authorList>
    </citation>
    <scope>NUCLEOTIDE SEQUENCE [LARGE SCALE GENOMIC DNA]</scope>
    <source>
        <strain evidence="2 3">DBTF-3</strain>
    </source>
</reference>
<dbReference type="CDD" id="cd13225">
    <property type="entry name" value="PH-like_bacteria"/>
    <property type="match status" value="1"/>
</dbReference>
<dbReference type="RefSeq" id="WP_138537532.1">
    <property type="nucleotide sequence ID" value="NZ_VANR01000008.1"/>
</dbReference>
<organism evidence="2 3">
    <name type="scientific">Polaribacter aestuariivivens</name>
    <dbReference type="NCBI Taxonomy" id="2304626"/>
    <lineage>
        <taxon>Bacteria</taxon>
        <taxon>Pseudomonadati</taxon>
        <taxon>Bacteroidota</taxon>
        <taxon>Flavobacteriia</taxon>
        <taxon>Flavobacteriales</taxon>
        <taxon>Flavobacteriaceae</taxon>
    </lineage>
</organism>
<dbReference type="EMBL" id="VANR01000008">
    <property type="protein sequence ID" value="TMM28665.1"/>
    <property type="molecule type" value="Genomic_DNA"/>
</dbReference>
<gene>
    <name evidence="2" type="ORF">FDT66_13765</name>
</gene>
<evidence type="ECO:0000313" key="2">
    <source>
        <dbReference type="EMBL" id="TMM28665.1"/>
    </source>
</evidence>